<feature type="transmembrane region" description="Helical" evidence="8">
    <location>
        <begin position="24"/>
        <end position="47"/>
    </location>
</feature>
<reference evidence="9 10" key="1">
    <citation type="submission" date="2015-11" db="EMBL/GenBank/DDBJ databases">
        <authorList>
            <person name="Sahl J."/>
            <person name="Wagner D."/>
            <person name="Keim P."/>
        </authorList>
    </citation>
    <scope>NUCLEOTIDE SEQUENCE [LARGE SCALE GENOMIC DNA]</scope>
    <source>
        <strain evidence="9 10">AZ-4-2-10-S1-D7</strain>
    </source>
</reference>
<accession>A0AAW3PQY4</accession>
<feature type="transmembrane region" description="Helical" evidence="8">
    <location>
        <begin position="126"/>
        <end position="145"/>
    </location>
</feature>
<dbReference type="RefSeq" id="WP_060967683.1">
    <property type="nucleotide sequence ID" value="NZ_LNJP01000003.1"/>
</dbReference>
<comment type="caution">
    <text evidence="9">The sequence shown here is derived from an EMBL/GenBank/DDBJ whole genome shotgun (WGS) entry which is preliminary data.</text>
</comment>
<evidence type="ECO:0000313" key="9">
    <source>
        <dbReference type="EMBL" id="KWZ30967.1"/>
    </source>
</evidence>
<dbReference type="Proteomes" id="UP000070434">
    <property type="component" value="Unassembled WGS sequence"/>
</dbReference>
<dbReference type="AlphaFoldDB" id="A0AAW3PQY4"/>
<gene>
    <name evidence="9" type="ORF">WS64_21795</name>
</gene>
<keyword evidence="2" id="KW-1003">Cell membrane</keyword>
<evidence type="ECO:0000256" key="4">
    <source>
        <dbReference type="ARBA" id="ARBA00022692"/>
    </source>
</evidence>
<keyword evidence="4 8" id="KW-0812">Transmembrane</keyword>
<comment type="similarity">
    <text evidence="7">Belongs to the glycosyltransferase 87 family.</text>
</comment>
<keyword evidence="5 8" id="KW-1133">Transmembrane helix</keyword>
<evidence type="ECO:0000256" key="5">
    <source>
        <dbReference type="ARBA" id="ARBA00022989"/>
    </source>
</evidence>
<comment type="subcellular location">
    <subcellularLocation>
        <location evidence="1">Cell membrane</location>
        <topology evidence="1">Multi-pass membrane protein</topology>
    </subcellularLocation>
</comment>
<feature type="transmembrane region" description="Helical" evidence="8">
    <location>
        <begin position="197"/>
        <end position="221"/>
    </location>
</feature>
<dbReference type="InterPro" id="IPR018584">
    <property type="entry name" value="GT87"/>
</dbReference>
<protein>
    <recommendedName>
        <fullName evidence="11">DUF2029 domain-containing protein</fullName>
    </recommendedName>
</protein>
<evidence type="ECO:0000256" key="7">
    <source>
        <dbReference type="ARBA" id="ARBA00024033"/>
    </source>
</evidence>
<evidence type="ECO:0000256" key="2">
    <source>
        <dbReference type="ARBA" id="ARBA00022475"/>
    </source>
</evidence>
<evidence type="ECO:0008006" key="11">
    <source>
        <dbReference type="Google" id="ProtNLM"/>
    </source>
</evidence>
<keyword evidence="6 8" id="KW-0472">Membrane</keyword>
<dbReference type="EMBL" id="LNJP01000003">
    <property type="protein sequence ID" value="KWZ30967.1"/>
    <property type="molecule type" value="Genomic_DNA"/>
</dbReference>
<feature type="transmembrane region" description="Helical" evidence="8">
    <location>
        <begin position="288"/>
        <end position="308"/>
    </location>
</feature>
<dbReference type="GO" id="GO:0016758">
    <property type="term" value="F:hexosyltransferase activity"/>
    <property type="evidence" value="ECO:0007669"/>
    <property type="project" value="InterPro"/>
</dbReference>
<sequence>MDISGSPIRRGGRPVRAWLTPARIALYSAVMLAIGVLLGAILLWIGLRSTEPGTFRPGSGYMVFWSASHLMLHGSPWQAYDIPAFSRALAGLFPLAGRHAFLPWLYPPSYLLAVTPLALLPYAISYPLFVVLGVVLLGLAVWRVSGLGAVPDATRIGWLALLACPGVLVTAIYGQNAMLTAACAALAVYFVDRRPMLAGLCIGLLSVKPQLAVLFPFVLIAARAWRAFAWAAAWAIAITALGIAAGGMEPLRLFLRNTGALRALIIEHGVPFWFASPTPFAAFRLAGLSPAAAFAGQAAVAAVALAAACQVWRRSRDARLRGAALVVATLVANPYVWHYELSWLCIPIACMIAVGSQHGWRRGEQCAVAAMWALPLYEFLNPWMMLPQIGPAITSIALLVLLQRARSLPRSPARR</sequence>
<feature type="transmembrane region" description="Helical" evidence="8">
    <location>
        <begin position="383"/>
        <end position="402"/>
    </location>
</feature>
<evidence type="ECO:0000313" key="10">
    <source>
        <dbReference type="Proteomes" id="UP000070434"/>
    </source>
</evidence>
<evidence type="ECO:0000256" key="8">
    <source>
        <dbReference type="SAM" id="Phobius"/>
    </source>
</evidence>
<dbReference type="GO" id="GO:0005886">
    <property type="term" value="C:plasma membrane"/>
    <property type="evidence" value="ECO:0007669"/>
    <property type="project" value="UniProtKB-SubCell"/>
</dbReference>
<feature type="transmembrane region" description="Helical" evidence="8">
    <location>
        <begin position="227"/>
        <end position="247"/>
    </location>
</feature>
<organism evidence="9 10">
    <name type="scientific">Burkholderia anthina</name>
    <dbReference type="NCBI Taxonomy" id="179879"/>
    <lineage>
        <taxon>Bacteria</taxon>
        <taxon>Pseudomonadati</taxon>
        <taxon>Pseudomonadota</taxon>
        <taxon>Betaproteobacteria</taxon>
        <taxon>Burkholderiales</taxon>
        <taxon>Burkholderiaceae</taxon>
        <taxon>Burkholderia</taxon>
        <taxon>Burkholderia cepacia complex</taxon>
    </lineage>
</organism>
<dbReference type="Pfam" id="PF09594">
    <property type="entry name" value="GT87"/>
    <property type="match status" value="1"/>
</dbReference>
<proteinExistence type="inferred from homology"/>
<name>A0AAW3PQY4_9BURK</name>
<evidence type="ECO:0000256" key="1">
    <source>
        <dbReference type="ARBA" id="ARBA00004651"/>
    </source>
</evidence>
<keyword evidence="3" id="KW-0808">Transferase</keyword>
<evidence type="ECO:0000256" key="3">
    <source>
        <dbReference type="ARBA" id="ARBA00022679"/>
    </source>
</evidence>
<feature type="transmembrane region" description="Helical" evidence="8">
    <location>
        <begin position="157"/>
        <end position="190"/>
    </location>
</feature>
<evidence type="ECO:0000256" key="6">
    <source>
        <dbReference type="ARBA" id="ARBA00023136"/>
    </source>
</evidence>
<feature type="transmembrane region" description="Helical" evidence="8">
    <location>
        <begin position="320"/>
        <end position="337"/>
    </location>
</feature>